<dbReference type="RefSeq" id="WP_143781779.1">
    <property type="nucleotide sequence ID" value="NZ_CP041616.1"/>
</dbReference>
<feature type="transmembrane region" description="Helical" evidence="1">
    <location>
        <begin position="12"/>
        <end position="30"/>
    </location>
</feature>
<keyword evidence="1" id="KW-1133">Transmembrane helix</keyword>
<sequence>MFSGLLSPIPLAARAVVFGVVAVLLLVMDLRQIVLQLPQRSQLIPQEVFARGMMRGGFRFGVEYGCGFRTLVPSAASSIAAAFVLLSGLPLTWAVALGAAFGASRALPVLQYILWGRPGWQAFLSSHTRSLERVGSVVTTALLAWATVSLLG</sequence>
<reference evidence="2 3" key="1">
    <citation type="submission" date="2019-07" db="EMBL/GenBank/DDBJ databases">
        <title>complete genome sequencing of Ornithinimicrobium sp. H23M54.</title>
        <authorList>
            <person name="Bae J.-W."/>
            <person name="Lee S.-Y."/>
        </authorList>
    </citation>
    <scope>NUCLEOTIDE SEQUENCE [LARGE SCALE GENOMIC DNA]</scope>
    <source>
        <strain evidence="2 3">H23M54</strain>
    </source>
</reference>
<dbReference type="OrthoDB" id="4870575at2"/>
<dbReference type="EMBL" id="CP041616">
    <property type="protein sequence ID" value="QDO87121.1"/>
    <property type="molecule type" value="Genomic_DNA"/>
</dbReference>
<evidence type="ECO:0000313" key="3">
    <source>
        <dbReference type="Proteomes" id="UP000315395"/>
    </source>
</evidence>
<dbReference type="Proteomes" id="UP000315395">
    <property type="component" value="Chromosome"/>
</dbReference>
<keyword evidence="1" id="KW-0812">Transmembrane</keyword>
<keyword evidence="1" id="KW-0472">Membrane</keyword>
<evidence type="ECO:0000256" key="1">
    <source>
        <dbReference type="SAM" id="Phobius"/>
    </source>
</evidence>
<accession>A0A516G6F9</accession>
<organism evidence="2 3">
    <name type="scientific">Ornithinimicrobium ciconiae</name>
    <dbReference type="NCBI Taxonomy" id="2594265"/>
    <lineage>
        <taxon>Bacteria</taxon>
        <taxon>Bacillati</taxon>
        <taxon>Actinomycetota</taxon>
        <taxon>Actinomycetes</taxon>
        <taxon>Micrococcales</taxon>
        <taxon>Ornithinimicrobiaceae</taxon>
        <taxon>Ornithinimicrobium</taxon>
    </lineage>
</organism>
<evidence type="ECO:0000313" key="2">
    <source>
        <dbReference type="EMBL" id="QDO87121.1"/>
    </source>
</evidence>
<dbReference type="AlphaFoldDB" id="A0A516G6F9"/>
<protein>
    <submittedName>
        <fullName evidence="2">Uncharacterized protein</fullName>
    </submittedName>
</protein>
<gene>
    <name evidence="2" type="ORF">FNH13_01260</name>
</gene>
<proteinExistence type="predicted"/>
<dbReference type="KEGG" id="orz:FNH13_01260"/>
<name>A0A516G6F9_9MICO</name>
<keyword evidence="3" id="KW-1185">Reference proteome</keyword>